<dbReference type="OrthoDB" id="425619at2759"/>
<evidence type="ECO:0000256" key="1">
    <source>
        <dbReference type="SAM" id="MobiDB-lite"/>
    </source>
</evidence>
<organism evidence="2 3">
    <name type="scientific">Nephila pilipes</name>
    <name type="common">Giant wood spider</name>
    <name type="synonym">Nephila maculata</name>
    <dbReference type="NCBI Taxonomy" id="299642"/>
    <lineage>
        <taxon>Eukaryota</taxon>
        <taxon>Metazoa</taxon>
        <taxon>Ecdysozoa</taxon>
        <taxon>Arthropoda</taxon>
        <taxon>Chelicerata</taxon>
        <taxon>Arachnida</taxon>
        <taxon>Araneae</taxon>
        <taxon>Araneomorphae</taxon>
        <taxon>Entelegynae</taxon>
        <taxon>Araneoidea</taxon>
        <taxon>Nephilidae</taxon>
        <taxon>Nephila</taxon>
    </lineage>
</organism>
<accession>A0A8X6Q8J1</accession>
<evidence type="ECO:0008006" key="4">
    <source>
        <dbReference type="Google" id="ProtNLM"/>
    </source>
</evidence>
<name>A0A8X6Q8J1_NEPPI</name>
<feature type="compositionally biased region" description="Basic and acidic residues" evidence="1">
    <location>
        <begin position="182"/>
        <end position="193"/>
    </location>
</feature>
<evidence type="ECO:0000313" key="2">
    <source>
        <dbReference type="EMBL" id="GFU07972.1"/>
    </source>
</evidence>
<keyword evidence="3" id="KW-1185">Reference proteome</keyword>
<dbReference type="Proteomes" id="UP000887013">
    <property type="component" value="Unassembled WGS sequence"/>
</dbReference>
<dbReference type="AlphaFoldDB" id="A0A8X6Q8J1"/>
<feature type="non-terminal residue" evidence="2">
    <location>
        <position position="220"/>
    </location>
</feature>
<reference evidence="2" key="1">
    <citation type="submission" date="2020-08" db="EMBL/GenBank/DDBJ databases">
        <title>Multicomponent nature underlies the extraordinary mechanical properties of spider dragline silk.</title>
        <authorList>
            <person name="Kono N."/>
            <person name="Nakamura H."/>
            <person name="Mori M."/>
            <person name="Yoshida Y."/>
            <person name="Ohtoshi R."/>
            <person name="Malay A.D."/>
            <person name="Moran D.A.P."/>
            <person name="Tomita M."/>
            <person name="Numata K."/>
            <person name="Arakawa K."/>
        </authorList>
    </citation>
    <scope>NUCLEOTIDE SEQUENCE</scope>
</reference>
<feature type="region of interest" description="Disordered" evidence="1">
    <location>
        <begin position="178"/>
        <end position="201"/>
    </location>
</feature>
<dbReference type="EMBL" id="BMAW01028560">
    <property type="protein sequence ID" value="GFU07972.1"/>
    <property type="molecule type" value="Genomic_DNA"/>
</dbReference>
<comment type="caution">
    <text evidence="2">The sequence shown here is derived from an EMBL/GenBank/DDBJ whole genome shotgun (WGS) entry which is preliminary data.</text>
</comment>
<evidence type="ECO:0000313" key="3">
    <source>
        <dbReference type="Proteomes" id="UP000887013"/>
    </source>
</evidence>
<gene>
    <name evidence="2" type="primary">NCL1_49847</name>
    <name evidence="2" type="ORF">NPIL_466531</name>
</gene>
<proteinExistence type="predicted"/>
<protein>
    <recommendedName>
        <fullName evidence="4">Retrotransposon gag domain-containing protein</fullName>
    </recommendedName>
</protein>
<sequence length="220" mass="25171">ENVLEFLHSIDNQICYFEIPTNLTCAYLKGHLIGRAKDWFEVIGSSYVTGTATEFAQLKQALTNSFQVVRNRSELEAEFYSSHQVRSQAPSDFVHKLLKIQKILNFEVTEENLVNHMIVRLSPQVMDYVEVRNPTTKAQLVQLVEKSEERHGERDEGVVVTDGLNDERSRAEQVEIEGSKGVAREKRTREKQCRGKKKMSGRQNLAMITRVGIRVKGGYQ</sequence>